<feature type="region of interest" description="Disordered" evidence="2">
    <location>
        <begin position="72"/>
        <end position="111"/>
    </location>
</feature>
<dbReference type="GO" id="GO:0006402">
    <property type="term" value="P:mRNA catabolic process"/>
    <property type="evidence" value="ECO:0007669"/>
    <property type="project" value="TreeGrafter"/>
</dbReference>
<dbReference type="AlphaFoldDB" id="A0A9W7KYH3"/>
<dbReference type="OrthoDB" id="2285229at2759"/>
<dbReference type="GO" id="GO:0003723">
    <property type="term" value="F:RNA binding"/>
    <property type="evidence" value="ECO:0007669"/>
    <property type="project" value="InterPro"/>
</dbReference>
<name>A0A9W7KYH3_9STRA</name>
<evidence type="ECO:0000256" key="2">
    <source>
        <dbReference type="SAM" id="MobiDB-lite"/>
    </source>
</evidence>
<sequence length="718" mass="81254">MRESLLFPFFLLTSILSLSSPFIFPLNRPKSFSLRIANENDVDINEASDRWETVTDDNCEIVERIRQHHGWITDPNILPNPLTPPSPPNGRTTTSPKPSSSYTPTPKPPPQLLASRITKLLNSGGFPPPPQPPTPINLSNLRVSSTLSGTLTYYYFIQTLTEPEKECFEELIDLGKAYGVGKYALERKREDFPKGIAVLACLKRKQTKSSAFKLLCDLKIWTVHEDLSLLTSKYPMFHEPWGGGKVFDPDEVLKGRKDLRYLKVYTIDGSNAVEIDDGITYEALPSGLKRVWIHIADATNYASPDVFKNAKKRGTSLYLPTHALQMFPSALSVQMSLTPSRDCRALSACIEVDEFGAVSNINVMSSWVRVQYKLTFEEVEEMIDEGIAFNEEWQIGSLLKLARLRLNHRLSNNSTESRITTPLPSGMPIVKQDRLSKDGFQVGVKLEPNPSPVSGEEKSKLIVTELMILANEAMGIYAENNNITVPYRTQKVPEYRDRQVEYTTLKNLKEADLHLPAAWYERRFFEPAVIKTTPSPHSGLGVKRYVQWTSPIRRFSDIEVHSAVKRFLRVKAVEKILDDGGFIPLSIRGLDLGCVMTGVEDDVDVLVDEFEEGGEEEVGDKKGMIEEARVITRLSRKYWILEYILRTGTEHYENYGKTKVWDLMCLGRIEAGSVCYVKEIGYEFVWNGGEFEIGEEFKGYVKTVEPRMGKVEWAEAVL</sequence>
<dbReference type="InterPro" id="IPR012340">
    <property type="entry name" value="NA-bd_OB-fold"/>
</dbReference>
<dbReference type="GO" id="GO:0000175">
    <property type="term" value="F:3'-5'-RNA exonuclease activity"/>
    <property type="evidence" value="ECO:0007669"/>
    <property type="project" value="TreeGrafter"/>
</dbReference>
<keyword evidence="6" id="KW-1185">Reference proteome</keyword>
<dbReference type="Pfam" id="PF23161">
    <property type="entry name" value="HTH_RNase_II"/>
    <property type="match status" value="1"/>
</dbReference>
<dbReference type="EMBL" id="BRXW01000242">
    <property type="protein sequence ID" value="GMI16069.1"/>
    <property type="molecule type" value="Genomic_DNA"/>
</dbReference>
<keyword evidence="3" id="KW-0732">Signal</keyword>
<evidence type="ECO:0000256" key="1">
    <source>
        <dbReference type="ARBA" id="ARBA00016366"/>
    </source>
</evidence>
<organism evidence="5 6">
    <name type="scientific">Triparma laevis f. longispina</name>
    <dbReference type="NCBI Taxonomy" id="1714387"/>
    <lineage>
        <taxon>Eukaryota</taxon>
        <taxon>Sar</taxon>
        <taxon>Stramenopiles</taxon>
        <taxon>Ochrophyta</taxon>
        <taxon>Bolidophyceae</taxon>
        <taxon>Parmales</taxon>
        <taxon>Triparmaceae</taxon>
        <taxon>Triparma</taxon>
    </lineage>
</organism>
<reference evidence="6" key="1">
    <citation type="journal article" date="2023" name="Commun. Biol.">
        <title>Genome analysis of Parmales, the sister group of diatoms, reveals the evolutionary specialization of diatoms from phago-mixotrophs to photoautotrophs.</title>
        <authorList>
            <person name="Ban H."/>
            <person name="Sato S."/>
            <person name="Yoshikawa S."/>
            <person name="Yamada K."/>
            <person name="Nakamura Y."/>
            <person name="Ichinomiya M."/>
            <person name="Sato N."/>
            <person name="Blanc-Mathieu R."/>
            <person name="Endo H."/>
            <person name="Kuwata A."/>
            <person name="Ogata H."/>
        </authorList>
    </citation>
    <scope>NUCLEOTIDE SEQUENCE [LARGE SCALE GENOMIC DNA]</scope>
    <source>
        <strain evidence="6">NIES 3700</strain>
    </source>
</reference>
<dbReference type="SMART" id="SM00955">
    <property type="entry name" value="RNB"/>
    <property type="match status" value="1"/>
</dbReference>
<comment type="caution">
    <text evidence="5">The sequence shown here is derived from an EMBL/GenBank/DDBJ whole genome shotgun (WGS) entry which is preliminary data.</text>
</comment>
<protein>
    <recommendedName>
        <fullName evidence="1">DIS3-like exonuclease 1</fullName>
    </recommendedName>
</protein>
<feature type="compositionally biased region" description="Low complexity" evidence="2">
    <location>
        <begin position="92"/>
        <end position="104"/>
    </location>
</feature>
<evidence type="ECO:0000313" key="5">
    <source>
        <dbReference type="EMBL" id="GMI16069.1"/>
    </source>
</evidence>
<dbReference type="InterPro" id="IPR056404">
    <property type="entry name" value="HTH_RNase_II"/>
</dbReference>
<accession>A0A9W7KYH3</accession>
<dbReference type="InterPro" id="IPR001900">
    <property type="entry name" value="RNase_II/R"/>
</dbReference>
<evidence type="ECO:0000259" key="4">
    <source>
        <dbReference type="SMART" id="SM00955"/>
    </source>
</evidence>
<gene>
    <name evidence="5" type="ORF">TrLO_g1436</name>
</gene>
<evidence type="ECO:0000313" key="6">
    <source>
        <dbReference type="Proteomes" id="UP001165122"/>
    </source>
</evidence>
<dbReference type="Proteomes" id="UP001165122">
    <property type="component" value="Unassembled WGS sequence"/>
</dbReference>
<dbReference type="PANTHER" id="PTHR23355">
    <property type="entry name" value="RIBONUCLEASE"/>
    <property type="match status" value="1"/>
</dbReference>
<proteinExistence type="predicted"/>
<dbReference type="SUPFAM" id="SSF50249">
    <property type="entry name" value="Nucleic acid-binding proteins"/>
    <property type="match status" value="1"/>
</dbReference>
<dbReference type="Pfam" id="PF00773">
    <property type="entry name" value="RNB"/>
    <property type="match status" value="1"/>
</dbReference>
<feature type="chain" id="PRO_5040905373" description="DIS3-like exonuclease 1" evidence="3">
    <location>
        <begin position="22"/>
        <end position="718"/>
    </location>
</feature>
<feature type="signal peptide" evidence="3">
    <location>
        <begin position="1"/>
        <end position="21"/>
    </location>
</feature>
<dbReference type="InterPro" id="IPR050180">
    <property type="entry name" value="RNR_Ribonuclease"/>
</dbReference>
<feature type="domain" description="RNB" evidence="4">
    <location>
        <begin position="256"/>
        <end position="570"/>
    </location>
</feature>
<evidence type="ECO:0000256" key="3">
    <source>
        <dbReference type="SAM" id="SignalP"/>
    </source>
</evidence>
<dbReference type="PANTHER" id="PTHR23355:SF30">
    <property type="entry name" value="DIS3-LIKE EXONUCLEASE 1"/>
    <property type="match status" value="1"/>
</dbReference>